<dbReference type="Gene3D" id="2.60.40.10">
    <property type="entry name" value="Immunoglobulins"/>
    <property type="match status" value="1"/>
</dbReference>
<dbReference type="Proteomes" id="UP000494165">
    <property type="component" value="Unassembled WGS sequence"/>
</dbReference>
<dbReference type="Pfam" id="PF16179">
    <property type="entry name" value="RHD_dimer"/>
    <property type="match status" value="1"/>
</dbReference>
<feature type="domain" description="RHD" evidence="2">
    <location>
        <begin position="1"/>
        <end position="179"/>
    </location>
</feature>
<dbReference type="InterPro" id="IPR013783">
    <property type="entry name" value="Ig-like_fold"/>
</dbReference>
<evidence type="ECO:0000313" key="3">
    <source>
        <dbReference type="EMBL" id="CAB3365562.1"/>
    </source>
</evidence>
<dbReference type="PRINTS" id="PR00057">
    <property type="entry name" value="NFKBTNSCPFCT"/>
</dbReference>
<evidence type="ECO:0000313" key="4">
    <source>
        <dbReference type="Proteomes" id="UP000494165"/>
    </source>
</evidence>
<dbReference type="InterPro" id="IPR032397">
    <property type="entry name" value="RHD_dimer"/>
</dbReference>
<dbReference type="FunFam" id="2.60.40.340:FF:000006">
    <property type="entry name" value="Dorsal isoform 1-B"/>
    <property type="match status" value="1"/>
</dbReference>
<dbReference type="InterPro" id="IPR011539">
    <property type="entry name" value="RHD_DNA_bind_dom"/>
</dbReference>
<dbReference type="GO" id="GO:0038061">
    <property type="term" value="P:non-canonical NF-kappaB signal transduction"/>
    <property type="evidence" value="ECO:0007669"/>
    <property type="project" value="TreeGrafter"/>
</dbReference>
<dbReference type="GO" id="GO:0048935">
    <property type="term" value="P:peripheral nervous system neuron development"/>
    <property type="evidence" value="ECO:0007669"/>
    <property type="project" value="UniProtKB-ARBA"/>
</dbReference>
<organism evidence="3 4">
    <name type="scientific">Cloeon dipterum</name>
    <dbReference type="NCBI Taxonomy" id="197152"/>
    <lineage>
        <taxon>Eukaryota</taxon>
        <taxon>Metazoa</taxon>
        <taxon>Ecdysozoa</taxon>
        <taxon>Arthropoda</taxon>
        <taxon>Hexapoda</taxon>
        <taxon>Insecta</taxon>
        <taxon>Pterygota</taxon>
        <taxon>Palaeoptera</taxon>
        <taxon>Ephemeroptera</taxon>
        <taxon>Pisciforma</taxon>
        <taxon>Baetidae</taxon>
        <taxon>Cloeon</taxon>
    </lineage>
</organism>
<dbReference type="InterPro" id="IPR008967">
    <property type="entry name" value="p53-like_TF_DNA-bd_sf"/>
</dbReference>
<dbReference type="PANTHER" id="PTHR24169:SF25">
    <property type="entry name" value="DORSAL-RELATED IMMUNITY FACTOR DIF-RELATED"/>
    <property type="match status" value="1"/>
</dbReference>
<dbReference type="InterPro" id="IPR000451">
    <property type="entry name" value="NFkB/Dor"/>
</dbReference>
<dbReference type="InterPro" id="IPR033926">
    <property type="entry name" value="IPT_NFkappaB"/>
</dbReference>
<dbReference type="AlphaFoldDB" id="A0A8S1CAX3"/>
<name>A0A8S1CAX3_9INSE</name>
<dbReference type="SUPFAM" id="SSF81296">
    <property type="entry name" value="E set domains"/>
    <property type="match status" value="1"/>
</dbReference>
<feature type="compositionally biased region" description="Polar residues" evidence="1">
    <location>
        <begin position="570"/>
        <end position="584"/>
    </location>
</feature>
<dbReference type="EMBL" id="CADEPI010000021">
    <property type="protein sequence ID" value="CAB3365562.1"/>
    <property type="molecule type" value="Genomic_DNA"/>
</dbReference>
<dbReference type="Pfam" id="PF00554">
    <property type="entry name" value="RHD_DNA_bind"/>
    <property type="match status" value="1"/>
</dbReference>
<sequence>MDSPRVEIIEQPAPKALRFRYECEGRSAGSIPGENTTNENKTFPTIKVLNYSGPCMVVVSCVTKDEPFLAHPHNLVGKDCKQGVCTTHVDTETMTCQFPNLGIQCVKKKEVERSLEVRQKIRVDPFRRGFAHGSQPSNIDLNAVRLCFQVFTEGDKPNTFTKGLPPVASNIIYDKKANTDLQITRLSDVSCSVAGGKEIILLCEKVAKDDIDIHFTEEKDGQIVWHGKGEFQPSDVHRQYAIPFRTPAYHNLQVQHEVKLKIQLVRPSDGANSEKRDFTYLPLDSGRPFWALKKLKADYDTFSKILATNTALMTSPRSPIAVTNGISGPSSEVPVQEVPQEVKIEPVEEKPPTFEYNTDNSWDKSEQTILESYTGDLVQDENCKSLNDLLSTVAELEEMYSEPPADPELTECLKQSADSVPANMPMDVDDSYESGHYTSMQLAMKNPILIDIDFEDPQILPAQSEFILAPMNDAFVHQEQSCANNKRESTTDKVPPLPPKRFRKGKDDDSSSIITIDEPAPELPPRANPPPPSPCNNKEKQKSKNFFQKLFSRKGGRKNKPPGLPKSGSVPCNLSEVNQNSIQTPPSPVVDLTEAEHYALYTDLAPRANCSEFDETSFYYSPVEGIAEKPLPPEPQKSEKRSSVSKISGSIKDMFS</sequence>
<dbReference type="GO" id="GO:0005654">
    <property type="term" value="C:nucleoplasm"/>
    <property type="evidence" value="ECO:0007669"/>
    <property type="project" value="UniProtKB-ARBA"/>
</dbReference>
<dbReference type="GO" id="GO:0007249">
    <property type="term" value="P:canonical NF-kappaB signal transduction"/>
    <property type="evidence" value="ECO:0007669"/>
    <property type="project" value="UniProtKB-ARBA"/>
</dbReference>
<dbReference type="SUPFAM" id="SSF49417">
    <property type="entry name" value="p53-like transcription factors"/>
    <property type="match status" value="1"/>
</dbReference>
<reference evidence="3 4" key="1">
    <citation type="submission" date="2020-04" db="EMBL/GenBank/DDBJ databases">
        <authorList>
            <person name="Alioto T."/>
            <person name="Alioto T."/>
            <person name="Gomez Garrido J."/>
        </authorList>
    </citation>
    <scope>NUCLEOTIDE SEQUENCE [LARGE SCALE GENOMIC DNA]</scope>
</reference>
<dbReference type="GO" id="GO:0034097">
    <property type="term" value="P:response to cytokine"/>
    <property type="evidence" value="ECO:0007669"/>
    <property type="project" value="TreeGrafter"/>
</dbReference>
<dbReference type="GO" id="GO:0005737">
    <property type="term" value="C:cytoplasm"/>
    <property type="evidence" value="ECO:0007669"/>
    <property type="project" value="InterPro"/>
</dbReference>
<dbReference type="FunFam" id="2.60.40.10:FF:000046">
    <property type="entry name" value="Nuclear factor NF-kappa-B p105 subunit"/>
    <property type="match status" value="1"/>
</dbReference>
<proteinExistence type="predicted"/>
<dbReference type="GO" id="GO:0000981">
    <property type="term" value="F:DNA-binding transcription factor activity, RNA polymerase II-specific"/>
    <property type="evidence" value="ECO:0007669"/>
    <property type="project" value="TreeGrafter"/>
</dbReference>
<dbReference type="Gene3D" id="2.60.40.340">
    <property type="entry name" value="Rel homology domain (RHD), DNA-binding domain"/>
    <property type="match status" value="1"/>
</dbReference>
<dbReference type="PROSITE" id="PS50254">
    <property type="entry name" value="REL_2"/>
    <property type="match status" value="1"/>
</dbReference>
<dbReference type="InterPro" id="IPR037059">
    <property type="entry name" value="RHD_DNA_bind_dom_sf"/>
</dbReference>
<dbReference type="PANTHER" id="PTHR24169">
    <property type="entry name" value="NUCLEAR FACTOR NF-KAPPA-B PROTEIN"/>
    <property type="match status" value="1"/>
</dbReference>
<dbReference type="GO" id="GO:0045944">
    <property type="term" value="P:positive regulation of transcription by RNA polymerase II"/>
    <property type="evidence" value="ECO:0007669"/>
    <property type="project" value="TreeGrafter"/>
</dbReference>
<dbReference type="GO" id="GO:0035206">
    <property type="term" value="P:regulation of hemocyte proliferation"/>
    <property type="evidence" value="ECO:0007669"/>
    <property type="project" value="UniProtKB-ARBA"/>
</dbReference>
<accession>A0A8S1CAX3</accession>
<dbReference type="InterPro" id="IPR014756">
    <property type="entry name" value="Ig_E-set"/>
</dbReference>
<feature type="compositionally biased region" description="Basic residues" evidence="1">
    <location>
        <begin position="551"/>
        <end position="560"/>
    </location>
</feature>
<evidence type="ECO:0000256" key="1">
    <source>
        <dbReference type="SAM" id="MobiDB-lite"/>
    </source>
</evidence>
<dbReference type="GO" id="GO:0033554">
    <property type="term" value="P:cellular response to stress"/>
    <property type="evidence" value="ECO:0007669"/>
    <property type="project" value="TreeGrafter"/>
</dbReference>
<feature type="region of interest" description="Disordered" evidence="1">
    <location>
        <begin position="479"/>
        <end position="588"/>
    </location>
</feature>
<dbReference type="InterPro" id="IPR030492">
    <property type="entry name" value="RHD_CS"/>
</dbReference>
<dbReference type="GO" id="GO:0000978">
    <property type="term" value="F:RNA polymerase II cis-regulatory region sequence-specific DNA binding"/>
    <property type="evidence" value="ECO:0007669"/>
    <property type="project" value="TreeGrafter"/>
</dbReference>
<comment type="caution">
    <text evidence="3">The sequence shown here is derived from an EMBL/GenBank/DDBJ whole genome shotgun (WGS) entry which is preliminary data.</text>
</comment>
<dbReference type="OrthoDB" id="7881762at2759"/>
<dbReference type="CDD" id="cd01177">
    <property type="entry name" value="IPT_NFkappaB"/>
    <property type="match status" value="1"/>
</dbReference>
<dbReference type="GO" id="GO:0045087">
    <property type="term" value="P:innate immune response"/>
    <property type="evidence" value="ECO:0007669"/>
    <property type="project" value="TreeGrafter"/>
</dbReference>
<dbReference type="PROSITE" id="PS01204">
    <property type="entry name" value="REL_1"/>
    <property type="match status" value="1"/>
</dbReference>
<feature type="compositionally biased region" description="Pro residues" evidence="1">
    <location>
        <begin position="521"/>
        <end position="534"/>
    </location>
</feature>
<gene>
    <name evidence="3" type="ORF">CLODIP_2_CD05551</name>
</gene>
<dbReference type="GO" id="GO:0002225">
    <property type="term" value="P:positive regulation of antimicrobial peptide production"/>
    <property type="evidence" value="ECO:0007669"/>
    <property type="project" value="UniProtKB-ARBA"/>
</dbReference>
<dbReference type="InterPro" id="IPR002909">
    <property type="entry name" value="IPT_dom"/>
</dbReference>
<dbReference type="SMART" id="SM00429">
    <property type="entry name" value="IPT"/>
    <property type="match status" value="1"/>
</dbReference>
<protein>
    <recommendedName>
        <fullName evidence="2">RHD domain-containing protein</fullName>
    </recommendedName>
</protein>
<dbReference type="GO" id="GO:0008063">
    <property type="term" value="P:Toll signaling pathway"/>
    <property type="evidence" value="ECO:0007669"/>
    <property type="project" value="UniProtKB-ARBA"/>
</dbReference>
<evidence type="ECO:0000259" key="2">
    <source>
        <dbReference type="PROSITE" id="PS50254"/>
    </source>
</evidence>
<keyword evidence="4" id="KW-1185">Reference proteome</keyword>
<feature type="region of interest" description="Disordered" evidence="1">
    <location>
        <begin position="624"/>
        <end position="656"/>
    </location>
</feature>